<evidence type="ECO:0000313" key="2">
    <source>
        <dbReference type="EMBL" id="RDH86110.1"/>
    </source>
</evidence>
<gene>
    <name evidence="2" type="ORF">DIZ80_01170</name>
</gene>
<dbReference type="Pfam" id="PF00425">
    <property type="entry name" value="Chorismate_bind"/>
    <property type="match status" value="1"/>
</dbReference>
<dbReference type="PANTHER" id="PTHR11236:SF9">
    <property type="entry name" value="ANTHRANILATE SYNTHASE COMPONENT 1"/>
    <property type="match status" value="1"/>
</dbReference>
<organism evidence="2 3">
    <name type="scientific">endosymbiont of Galathealinum brachiosum</name>
    <dbReference type="NCBI Taxonomy" id="2200906"/>
    <lineage>
        <taxon>Bacteria</taxon>
        <taxon>Pseudomonadati</taxon>
        <taxon>Pseudomonadota</taxon>
        <taxon>Gammaproteobacteria</taxon>
        <taxon>sulfur-oxidizing symbionts</taxon>
    </lineage>
</organism>
<name>A0A370DNG7_9GAMM</name>
<keyword evidence="3" id="KW-1185">Reference proteome</keyword>
<dbReference type="GO" id="GO:0000162">
    <property type="term" value="P:L-tryptophan biosynthetic process"/>
    <property type="evidence" value="ECO:0007669"/>
    <property type="project" value="TreeGrafter"/>
</dbReference>
<dbReference type="PANTHER" id="PTHR11236">
    <property type="entry name" value="AMINOBENZOATE/ANTHRANILATE SYNTHASE"/>
    <property type="match status" value="1"/>
</dbReference>
<feature type="domain" description="Chorismate-utilising enzyme C-terminal" evidence="1">
    <location>
        <begin position="194"/>
        <end position="449"/>
    </location>
</feature>
<dbReference type="InterPro" id="IPR019999">
    <property type="entry name" value="Anth_synth_I-like"/>
</dbReference>
<proteinExistence type="predicted"/>
<dbReference type="EMBL" id="QFXC01000002">
    <property type="protein sequence ID" value="RDH86110.1"/>
    <property type="molecule type" value="Genomic_DNA"/>
</dbReference>
<accession>A0A370DNG7</accession>
<dbReference type="InterPro" id="IPR005801">
    <property type="entry name" value="ADC_synthase"/>
</dbReference>
<dbReference type="NCBIfam" id="NF006563">
    <property type="entry name" value="PRK09070.1"/>
    <property type="match status" value="1"/>
</dbReference>
<dbReference type="SUPFAM" id="SSF56322">
    <property type="entry name" value="ADC synthase"/>
    <property type="match status" value="1"/>
</dbReference>
<evidence type="ECO:0000259" key="1">
    <source>
        <dbReference type="Pfam" id="PF00425"/>
    </source>
</evidence>
<dbReference type="Gene3D" id="3.60.120.10">
    <property type="entry name" value="Anthranilate synthase"/>
    <property type="match status" value="1"/>
</dbReference>
<dbReference type="InterPro" id="IPR015890">
    <property type="entry name" value="Chorismate_C"/>
</dbReference>
<dbReference type="AlphaFoldDB" id="A0A370DNG7"/>
<reference evidence="2 3" key="1">
    <citation type="journal article" date="2018" name="ISME J.">
        <title>Endosymbiont genomes yield clues of tubeworm success.</title>
        <authorList>
            <person name="Li Y."/>
            <person name="Liles M.R."/>
            <person name="Halanych K.M."/>
        </authorList>
    </citation>
    <scope>NUCLEOTIDE SEQUENCE [LARGE SCALE GENOMIC DNA]</scope>
    <source>
        <strain evidence="2">A1464</strain>
    </source>
</reference>
<protein>
    <submittedName>
        <fullName evidence="2">Aminodeoxychorismate synthase component I</fullName>
    </submittedName>
</protein>
<sequence>MPSSLIIHALENTPDLLALHASNPERYPHLLTSNASTEEKSDLARYDILFAFPQQTIESCSGDFLQQLDLAWQTEKLEMEAADLPFTGGWFLYLGYELAQQIETGLILPEAEDALPVAFATRFPAAIIIDSHNQKAFIVCESKFNDYVNQIQTDLINQLNNVEDKSSSSSKVSVGSSVAFNQAFHINDIQEDNEENYLQQLELLHKYIIDGDVFQVNLSRCWKTQLDDDVTHASIYHQLSQSNPGPFNALVTLGDKAIISSSPERLIQSKSGYLQTRPIAGTRPRAEDSSTDSQLSDELLANAKEQAEHIMLIDLERNDMGRVCEPGSIEVNELMVLESYQHVHHIVSNVQGRLRQGITPGQLIAAVFPGGTITGCPKVRCMEILAELEGVGRGAYTGSLGYLNHDGSMDLNILIRTITRNGNKLQFRAGGGIVVDSDPNNELNETRAKAKGLIHALQTGNQ</sequence>
<comment type="caution">
    <text evidence="2">The sequence shown here is derived from an EMBL/GenBank/DDBJ whole genome shotgun (WGS) entry which is preliminary data.</text>
</comment>
<dbReference type="Proteomes" id="UP000254266">
    <property type="component" value="Unassembled WGS sequence"/>
</dbReference>
<dbReference type="PRINTS" id="PR00095">
    <property type="entry name" value="ANTSNTHASEI"/>
</dbReference>
<evidence type="ECO:0000313" key="3">
    <source>
        <dbReference type="Proteomes" id="UP000254266"/>
    </source>
</evidence>